<evidence type="ECO:0000313" key="2">
    <source>
        <dbReference type="EMBL" id="CAD1469069.1"/>
    </source>
</evidence>
<keyword evidence="3" id="KW-1185">Reference proteome</keyword>
<sequence length="60" mass="6448">RSSRPARPMGSVPIPFNKASGMNSASSTTLSQRAVVFNAFLLTFLSSLVQNIVYDSTLTI</sequence>
<organism evidence="2 3">
    <name type="scientific">Heterotrigona itama</name>
    <dbReference type="NCBI Taxonomy" id="395501"/>
    <lineage>
        <taxon>Eukaryota</taxon>
        <taxon>Metazoa</taxon>
        <taxon>Ecdysozoa</taxon>
        <taxon>Arthropoda</taxon>
        <taxon>Hexapoda</taxon>
        <taxon>Insecta</taxon>
        <taxon>Pterygota</taxon>
        <taxon>Neoptera</taxon>
        <taxon>Endopterygota</taxon>
        <taxon>Hymenoptera</taxon>
        <taxon>Apocrita</taxon>
        <taxon>Aculeata</taxon>
        <taxon>Apoidea</taxon>
        <taxon>Anthophila</taxon>
        <taxon>Apidae</taxon>
        <taxon>Heterotrigona</taxon>
    </lineage>
</organism>
<accession>A0A6V7GZ53</accession>
<protein>
    <submittedName>
        <fullName evidence="2">Uncharacterized protein</fullName>
    </submittedName>
</protein>
<keyword evidence="1" id="KW-1133">Transmembrane helix</keyword>
<evidence type="ECO:0000256" key="1">
    <source>
        <dbReference type="SAM" id="Phobius"/>
    </source>
</evidence>
<keyword evidence="1" id="KW-0812">Transmembrane</keyword>
<comment type="caution">
    <text evidence="2">The sequence shown here is derived from an EMBL/GenBank/DDBJ whole genome shotgun (WGS) entry which is preliminary data.</text>
</comment>
<gene>
    <name evidence="2" type="ORF">MHI_LOCUS93303</name>
</gene>
<dbReference type="EMBL" id="CAJDYZ010001721">
    <property type="protein sequence ID" value="CAD1469069.1"/>
    <property type="molecule type" value="Genomic_DNA"/>
</dbReference>
<feature type="transmembrane region" description="Helical" evidence="1">
    <location>
        <begin position="35"/>
        <end position="54"/>
    </location>
</feature>
<dbReference type="Proteomes" id="UP000752696">
    <property type="component" value="Unassembled WGS sequence"/>
</dbReference>
<evidence type="ECO:0000313" key="3">
    <source>
        <dbReference type="Proteomes" id="UP000752696"/>
    </source>
</evidence>
<feature type="non-terminal residue" evidence="2">
    <location>
        <position position="1"/>
    </location>
</feature>
<dbReference type="AlphaFoldDB" id="A0A6V7GZ53"/>
<keyword evidence="1" id="KW-0472">Membrane</keyword>
<reference evidence="2" key="1">
    <citation type="submission" date="2020-07" db="EMBL/GenBank/DDBJ databases">
        <authorList>
            <person name="Nazaruddin N."/>
        </authorList>
    </citation>
    <scope>NUCLEOTIDE SEQUENCE</scope>
</reference>
<proteinExistence type="predicted"/>
<name>A0A6V7GZ53_9HYME</name>